<dbReference type="Proteomes" id="UP000502259">
    <property type="component" value="Chromosome"/>
</dbReference>
<evidence type="ECO:0000313" key="3">
    <source>
        <dbReference type="Proteomes" id="UP000502259"/>
    </source>
</evidence>
<evidence type="ECO:0000313" key="2">
    <source>
        <dbReference type="EMBL" id="BCB06481.1"/>
    </source>
</evidence>
<proteinExistence type="predicted"/>
<dbReference type="AlphaFoldDB" id="A0A6F8TZY8"/>
<organism evidence="2 3">
    <name type="scientific">Halomonas hydrothermalis</name>
    <dbReference type="NCBI Taxonomy" id="115561"/>
    <lineage>
        <taxon>Bacteria</taxon>
        <taxon>Pseudomonadati</taxon>
        <taxon>Pseudomonadota</taxon>
        <taxon>Gammaproteobacteria</taxon>
        <taxon>Oceanospirillales</taxon>
        <taxon>Halomonadaceae</taxon>
        <taxon>Halomonas</taxon>
    </lineage>
</organism>
<name>A0A6F8TZY8_9GAMM</name>
<sequence>MGGTASAILLGKKNKMGSADVANKNKMTPPRPEPKQKQQGQAEITVLTRTTGLSLTTC</sequence>
<dbReference type="EMBL" id="AP022843">
    <property type="protein sequence ID" value="BCB06481.1"/>
    <property type="molecule type" value="Genomic_DNA"/>
</dbReference>
<reference evidence="2 3" key="1">
    <citation type="submission" date="2020-03" db="EMBL/GenBank/DDBJ databases">
        <title>Complete Genome Sequence of Halomonas hydrothermalis Strain Slthf2, Halophilic Bacterium Isolated from Deep-Sea Hydrothermal-Vent Environments.</title>
        <authorList>
            <person name="Takeyama N."/>
            <person name="Huang M."/>
            <person name="Sato K."/>
            <person name="Galipon J."/>
            <person name="Arakawa K."/>
        </authorList>
    </citation>
    <scope>NUCLEOTIDE SEQUENCE [LARGE SCALE GENOMIC DNA]</scope>
    <source>
        <strain evidence="2 3">Slthf2</strain>
    </source>
</reference>
<evidence type="ECO:0000256" key="1">
    <source>
        <dbReference type="SAM" id="MobiDB-lite"/>
    </source>
</evidence>
<accession>A0A6F8TZY8</accession>
<protein>
    <submittedName>
        <fullName evidence="2">Uncharacterized protein</fullName>
    </submittedName>
</protein>
<keyword evidence="3" id="KW-1185">Reference proteome</keyword>
<feature type="region of interest" description="Disordered" evidence="1">
    <location>
        <begin position="1"/>
        <end position="43"/>
    </location>
</feature>
<gene>
    <name evidence="2" type="ORF">HHSLTHF2_03710</name>
</gene>